<protein>
    <recommendedName>
        <fullName evidence="4">Malate synthase</fullName>
    </recommendedName>
</protein>
<gene>
    <name evidence="2" type="ORF">SAMN05877842_10876</name>
</gene>
<sequence length="286" mass="33823">MNLNLINKKVTHKRFGTGNIVKHNETSIEIHFASESKKFVFPDVFEKHLKLHDQSVATSLEQMLEKKEMERKEEELRKEKEREILRKQHELRLEHEKLMKNHKHHPESQMVFWCDTEEQISAFEEWRVFSGVIKSGNNKGKPNKPSRLHQNSAVLLTTVDPNQPEQDRKILGVYMVNEKFVGKLCEDGYIPAHSEYKLQLTEQESEQLPFYKYYVNEKSPDKMTWNTGKYRYFSNAWMAQILRDIVSLKTDPKEQELAKGFFKHFCKMNKILAQELPEPNGALMRS</sequence>
<name>A0A285UFP6_9BACL</name>
<organism evidence="2 3">
    <name type="scientific">Ureibacillus acetophenoni</name>
    <dbReference type="NCBI Taxonomy" id="614649"/>
    <lineage>
        <taxon>Bacteria</taxon>
        <taxon>Bacillati</taxon>
        <taxon>Bacillota</taxon>
        <taxon>Bacilli</taxon>
        <taxon>Bacillales</taxon>
        <taxon>Caryophanaceae</taxon>
        <taxon>Ureibacillus</taxon>
    </lineage>
</organism>
<keyword evidence="3" id="KW-1185">Reference proteome</keyword>
<keyword evidence="1" id="KW-0175">Coiled coil</keyword>
<feature type="coiled-coil region" evidence="1">
    <location>
        <begin position="57"/>
        <end position="90"/>
    </location>
</feature>
<reference evidence="3" key="1">
    <citation type="submission" date="2017-08" db="EMBL/GenBank/DDBJ databases">
        <authorList>
            <person name="Varghese N."/>
            <person name="Submissions S."/>
        </authorList>
    </citation>
    <scope>NUCLEOTIDE SEQUENCE [LARGE SCALE GENOMIC DNA]</scope>
    <source>
        <strain evidence="3">JC23</strain>
    </source>
</reference>
<dbReference type="AlphaFoldDB" id="A0A285UFP6"/>
<evidence type="ECO:0000256" key="1">
    <source>
        <dbReference type="SAM" id="Coils"/>
    </source>
</evidence>
<evidence type="ECO:0000313" key="3">
    <source>
        <dbReference type="Proteomes" id="UP000219252"/>
    </source>
</evidence>
<dbReference type="EMBL" id="OBQC01000008">
    <property type="protein sequence ID" value="SOC40593.1"/>
    <property type="molecule type" value="Genomic_DNA"/>
</dbReference>
<evidence type="ECO:0000313" key="2">
    <source>
        <dbReference type="EMBL" id="SOC40593.1"/>
    </source>
</evidence>
<proteinExistence type="predicted"/>
<dbReference type="Proteomes" id="UP000219252">
    <property type="component" value="Unassembled WGS sequence"/>
</dbReference>
<evidence type="ECO:0008006" key="4">
    <source>
        <dbReference type="Google" id="ProtNLM"/>
    </source>
</evidence>
<accession>A0A285UFP6</accession>